<sequence>MENLYPKHGLISRTYSKKRTIDQSTGGKLHDLNPKESWAILEDLALYDNESWNDPRDFAKPVKGIALPQDVLSIFDRRLIELENQVQRLMEAHLAPTQPTQVNKITTPCEICSDPHDTQCCMENPEQAFVEYASSRTDEVGDDEPQNEDPHEVEGATTEEPVVEYFNTFPTRDELTYHSSILDPRLSQVVLGRPFKNISNMTHNPPEGVVRFIRGTDEVAYNMPHKIEQYDSLSDLEKEHTKSVYLRNEEDKRREVEYVMSKILGFYKECLELGPEYLTSVDDEGEVPLYLMRRSLEVLRKFHWMILGGRFNQLSHVSSPLLSKPGEY</sequence>
<organism evidence="2 3">
    <name type="scientific">Tanacetum coccineum</name>
    <dbReference type="NCBI Taxonomy" id="301880"/>
    <lineage>
        <taxon>Eukaryota</taxon>
        <taxon>Viridiplantae</taxon>
        <taxon>Streptophyta</taxon>
        <taxon>Embryophyta</taxon>
        <taxon>Tracheophyta</taxon>
        <taxon>Spermatophyta</taxon>
        <taxon>Magnoliopsida</taxon>
        <taxon>eudicotyledons</taxon>
        <taxon>Gunneridae</taxon>
        <taxon>Pentapetalae</taxon>
        <taxon>asterids</taxon>
        <taxon>campanulids</taxon>
        <taxon>Asterales</taxon>
        <taxon>Asteraceae</taxon>
        <taxon>Asteroideae</taxon>
        <taxon>Anthemideae</taxon>
        <taxon>Anthemidinae</taxon>
        <taxon>Tanacetum</taxon>
    </lineage>
</organism>
<protein>
    <recommendedName>
        <fullName evidence="4">MAK10-like protein</fullName>
    </recommendedName>
</protein>
<dbReference type="EMBL" id="BQNB010014361">
    <property type="protein sequence ID" value="GJT27253.1"/>
    <property type="molecule type" value="Genomic_DNA"/>
</dbReference>
<accession>A0ABQ5CMU6</accession>
<dbReference type="Proteomes" id="UP001151760">
    <property type="component" value="Unassembled WGS sequence"/>
</dbReference>
<reference evidence="2" key="2">
    <citation type="submission" date="2022-01" db="EMBL/GenBank/DDBJ databases">
        <authorList>
            <person name="Yamashiro T."/>
            <person name="Shiraishi A."/>
            <person name="Satake H."/>
            <person name="Nakayama K."/>
        </authorList>
    </citation>
    <scope>NUCLEOTIDE SEQUENCE</scope>
</reference>
<evidence type="ECO:0008006" key="4">
    <source>
        <dbReference type="Google" id="ProtNLM"/>
    </source>
</evidence>
<comment type="caution">
    <text evidence="2">The sequence shown here is derived from an EMBL/GenBank/DDBJ whole genome shotgun (WGS) entry which is preliminary data.</text>
</comment>
<gene>
    <name evidence="2" type="ORF">Tco_0907528</name>
</gene>
<keyword evidence="3" id="KW-1185">Reference proteome</keyword>
<reference evidence="2" key="1">
    <citation type="journal article" date="2022" name="Int. J. Mol. Sci.">
        <title>Draft Genome of Tanacetum Coccineum: Genomic Comparison of Closely Related Tanacetum-Family Plants.</title>
        <authorList>
            <person name="Yamashiro T."/>
            <person name="Shiraishi A."/>
            <person name="Nakayama K."/>
            <person name="Satake H."/>
        </authorList>
    </citation>
    <scope>NUCLEOTIDE SEQUENCE</scope>
</reference>
<name>A0ABQ5CMU6_9ASTR</name>
<proteinExistence type="predicted"/>
<feature type="region of interest" description="Disordered" evidence="1">
    <location>
        <begin position="135"/>
        <end position="157"/>
    </location>
</feature>
<evidence type="ECO:0000313" key="3">
    <source>
        <dbReference type="Proteomes" id="UP001151760"/>
    </source>
</evidence>
<evidence type="ECO:0000256" key="1">
    <source>
        <dbReference type="SAM" id="MobiDB-lite"/>
    </source>
</evidence>
<evidence type="ECO:0000313" key="2">
    <source>
        <dbReference type="EMBL" id="GJT27253.1"/>
    </source>
</evidence>